<dbReference type="Pfam" id="PF13450">
    <property type="entry name" value="NAD_binding_8"/>
    <property type="match status" value="1"/>
</dbReference>
<dbReference type="SUPFAM" id="SSF51905">
    <property type="entry name" value="FAD/NAD(P)-binding domain"/>
    <property type="match status" value="1"/>
</dbReference>
<comment type="caution">
    <text evidence="1">The sequence shown here is derived from an EMBL/GenBank/DDBJ whole genome shotgun (WGS) entry which is preliminary data.</text>
</comment>
<dbReference type="InterPro" id="IPR050464">
    <property type="entry name" value="Zeta_carotene_desat/Oxidored"/>
</dbReference>
<protein>
    <submittedName>
        <fullName evidence="1">FAD-dependent oxidoreductase</fullName>
    </submittedName>
</protein>
<organism evidence="1 2">
    <name type="scientific">Aquimarina hainanensis</name>
    <dbReference type="NCBI Taxonomy" id="1578017"/>
    <lineage>
        <taxon>Bacteria</taxon>
        <taxon>Pseudomonadati</taxon>
        <taxon>Bacteroidota</taxon>
        <taxon>Flavobacteriia</taxon>
        <taxon>Flavobacteriales</taxon>
        <taxon>Flavobacteriaceae</taxon>
        <taxon>Aquimarina</taxon>
    </lineage>
</organism>
<dbReference type="InterPro" id="IPR036188">
    <property type="entry name" value="FAD/NAD-bd_sf"/>
</dbReference>
<reference evidence="2" key="1">
    <citation type="journal article" date="2019" name="Int. J. Syst. Evol. Microbiol.">
        <title>The Global Catalogue of Microorganisms (GCM) 10K type strain sequencing project: providing services to taxonomists for standard genome sequencing and annotation.</title>
        <authorList>
            <consortium name="The Broad Institute Genomics Platform"/>
            <consortium name="The Broad Institute Genome Sequencing Center for Infectious Disease"/>
            <person name="Wu L."/>
            <person name="Ma J."/>
        </authorList>
    </citation>
    <scope>NUCLEOTIDE SEQUENCE [LARGE SCALE GENOMIC DNA]</scope>
    <source>
        <strain evidence="2">KCTC 42423</strain>
    </source>
</reference>
<dbReference type="RefSeq" id="WP_378254487.1">
    <property type="nucleotide sequence ID" value="NZ_JBHSJV010000001.1"/>
</dbReference>
<evidence type="ECO:0000313" key="1">
    <source>
        <dbReference type="EMBL" id="MFD2592464.1"/>
    </source>
</evidence>
<gene>
    <name evidence="1" type="ORF">ACFSTE_16610</name>
</gene>
<keyword evidence="2" id="KW-1185">Reference proteome</keyword>
<dbReference type="Gene3D" id="3.50.50.60">
    <property type="entry name" value="FAD/NAD(P)-binding domain"/>
    <property type="match status" value="1"/>
</dbReference>
<sequence length="516" mass="58014">MLTPLPKTNTDSNSNPIPHVAIFGAGISGLKTAHECIKKGFRVSIYEAREQPGGKCIGFMNSGLPYELTHRQMFSSNPVLLNTLKEISTSEGDNLMTKIEPLPKAQFVWAQKNKTVHFSQKHFNVFTELIYNLKSAWSMLVDGVPIKDVYWFRTRLSAKVIQKSDMNSPVSSYLEYDKRPLLASFLRKVLSSWIAATDNTRTGDILQLLLNKKIPPSSLSPATYSVTLNGPINDTLIIPWYQYLKEQGVNFHFNTALKDIKLSNSKCQYAILDNGVTVQADFFIIAIPPYQTLNILPELKPLLKVESVKSHGFQLHLKKIPSTFKNKSIGIIIDSAWGLSYKLYHSGKYNNTVFAENIQATLSITATRMEHAKGILYHKTLLECNQQEIHDEILAQLGLFSPEFNDCFFNTIQAGPGALIVRKQEANNPKYKNWFKGPEIIDPYGNAAHWLVQNQLENPTCSNGVSTDSCLASNVFIAGEWLNHPQQKWTVPSTIERSMENAQLCVNDVMKEATLV</sequence>
<accession>A0ABW5NE04</accession>
<dbReference type="EMBL" id="JBHULX010000039">
    <property type="protein sequence ID" value="MFD2592464.1"/>
    <property type="molecule type" value="Genomic_DNA"/>
</dbReference>
<name>A0ABW5NE04_9FLAO</name>
<dbReference type="PANTHER" id="PTHR42923">
    <property type="entry name" value="PROTOPORPHYRINOGEN OXIDASE"/>
    <property type="match status" value="1"/>
</dbReference>
<proteinExistence type="predicted"/>
<dbReference type="Proteomes" id="UP001597459">
    <property type="component" value="Unassembled WGS sequence"/>
</dbReference>
<evidence type="ECO:0000313" key="2">
    <source>
        <dbReference type="Proteomes" id="UP001597459"/>
    </source>
</evidence>
<dbReference type="PANTHER" id="PTHR42923:SF46">
    <property type="entry name" value="AMINE OXIDASE"/>
    <property type="match status" value="1"/>
</dbReference>